<name>A0A1G7HLD6_CHIFI</name>
<gene>
    <name evidence="1" type="ORF">SAMN04488121_101514</name>
</gene>
<protein>
    <submittedName>
        <fullName evidence="1">Uncharacterized protein</fullName>
    </submittedName>
</protein>
<evidence type="ECO:0000313" key="1">
    <source>
        <dbReference type="EMBL" id="SDF01136.1"/>
    </source>
</evidence>
<reference evidence="1 2" key="1">
    <citation type="submission" date="2016-10" db="EMBL/GenBank/DDBJ databases">
        <authorList>
            <person name="de Groot N.N."/>
        </authorList>
    </citation>
    <scope>NUCLEOTIDE SEQUENCE [LARGE SCALE GENOMIC DNA]</scope>
    <source>
        <strain evidence="1 2">DSM 527</strain>
    </source>
</reference>
<organism evidence="1 2">
    <name type="scientific">Chitinophaga filiformis</name>
    <name type="common">Myxococcus filiformis</name>
    <name type="synonym">Flexibacter filiformis</name>
    <dbReference type="NCBI Taxonomy" id="104663"/>
    <lineage>
        <taxon>Bacteria</taxon>
        <taxon>Pseudomonadati</taxon>
        <taxon>Bacteroidota</taxon>
        <taxon>Chitinophagia</taxon>
        <taxon>Chitinophagales</taxon>
        <taxon>Chitinophagaceae</taxon>
        <taxon>Chitinophaga</taxon>
    </lineage>
</organism>
<dbReference type="Proteomes" id="UP000199045">
    <property type="component" value="Unassembled WGS sequence"/>
</dbReference>
<accession>A0A1G7HLD6</accession>
<dbReference type="AlphaFoldDB" id="A0A1G7HLD6"/>
<sequence>MKTRGVVHDGIYGFSHIAWLGYYLNQAQI</sequence>
<proteinExistence type="predicted"/>
<evidence type="ECO:0000313" key="2">
    <source>
        <dbReference type="Proteomes" id="UP000199045"/>
    </source>
</evidence>
<dbReference type="EMBL" id="FNBN01000001">
    <property type="protein sequence ID" value="SDF01136.1"/>
    <property type="molecule type" value="Genomic_DNA"/>
</dbReference>